<dbReference type="EMBL" id="MU004181">
    <property type="protein sequence ID" value="KAF2502915.1"/>
    <property type="molecule type" value="Genomic_DNA"/>
</dbReference>
<protein>
    <recommendedName>
        <fullName evidence="1">Protein kinase domain-containing protein</fullName>
    </recommendedName>
</protein>
<dbReference type="GO" id="GO:0004672">
    <property type="term" value="F:protein kinase activity"/>
    <property type="evidence" value="ECO:0007669"/>
    <property type="project" value="InterPro"/>
</dbReference>
<evidence type="ECO:0000313" key="2">
    <source>
        <dbReference type="EMBL" id="KAF2502915.1"/>
    </source>
</evidence>
<evidence type="ECO:0000259" key="1">
    <source>
        <dbReference type="PROSITE" id="PS50011"/>
    </source>
</evidence>
<feature type="domain" description="Protein kinase" evidence="1">
    <location>
        <begin position="20"/>
        <end position="307"/>
    </location>
</feature>
<gene>
    <name evidence="2" type="ORF">BU16DRAFT_23236</name>
</gene>
<organism evidence="2 3">
    <name type="scientific">Lophium mytilinum</name>
    <dbReference type="NCBI Taxonomy" id="390894"/>
    <lineage>
        <taxon>Eukaryota</taxon>
        <taxon>Fungi</taxon>
        <taxon>Dikarya</taxon>
        <taxon>Ascomycota</taxon>
        <taxon>Pezizomycotina</taxon>
        <taxon>Dothideomycetes</taxon>
        <taxon>Pleosporomycetidae</taxon>
        <taxon>Mytilinidiales</taxon>
        <taxon>Mytilinidiaceae</taxon>
        <taxon>Lophium</taxon>
    </lineage>
</organism>
<dbReference type="GO" id="GO:0005524">
    <property type="term" value="F:ATP binding"/>
    <property type="evidence" value="ECO:0007669"/>
    <property type="project" value="InterPro"/>
</dbReference>
<reference evidence="2" key="1">
    <citation type="journal article" date="2020" name="Stud. Mycol.">
        <title>101 Dothideomycetes genomes: a test case for predicting lifestyles and emergence of pathogens.</title>
        <authorList>
            <person name="Haridas S."/>
            <person name="Albert R."/>
            <person name="Binder M."/>
            <person name="Bloem J."/>
            <person name="Labutti K."/>
            <person name="Salamov A."/>
            <person name="Andreopoulos B."/>
            <person name="Baker S."/>
            <person name="Barry K."/>
            <person name="Bills G."/>
            <person name="Bluhm B."/>
            <person name="Cannon C."/>
            <person name="Castanera R."/>
            <person name="Culley D."/>
            <person name="Daum C."/>
            <person name="Ezra D."/>
            <person name="Gonzalez J."/>
            <person name="Henrissat B."/>
            <person name="Kuo A."/>
            <person name="Liang C."/>
            <person name="Lipzen A."/>
            <person name="Lutzoni F."/>
            <person name="Magnuson J."/>
            <person name="Mondo S."/>
            <person name="Nolan M."/>
            <person name="Ohm R."/>
            <person name="Pangilinan J."/>
            <person name="Park H.-J."/>
            <person name="Ramirez L."/>
            <person name="Alfaro M."/>
            <person name="Sun H."/>
            <person name="Tritt A."/>
            <person name="Yoshinaga Y."/>
            <person name="Zwiers L.-H."/>
            <person name="Turgeon B."/>
            <person name="Goodwin S."/>
            <person name="Spatafora J."/>
            <person name="Crous P."/>
            <person name="Grigoriev I."/>
        </authorList>
    </citation>
    <scope>NUCLEOTIDE SEQUENCE</scope>
    <source>
        <strain evidence="2">CBS 269.34</strain>
    </source>
</reference>
<sequence length="307" mass="34815">MVEGHRPPDKQWHERWPEKFIKIQPAGSGICSIAHYAISQQAIADLPPDQPKAQLLFAIKQQLCVVKIGHNSHRNYIANEVKHLRLIKAATEARDTPFFAELLDADPDLEYPWLATTAVVGHTLEDFRVNLSPRVHDAQCFFFHLFIQLSAALCFLHEMQPFPLLHGDLHDENVMCDFRRRQDYEGLPNVVLIDFGSACVQDWDVESMLEKETGPYHVGRETCRFVQLLKAWGKEGAALGFVGEIEEAFGWEMDAERCNCTGLWQRFGRLAVEQRQVCATAEALGIVERALRVEVLDDAALIKAVGR</sequence>
<dbReference type="OrthoDB" id="3786706at2759"/>
<dbReference type="SMART" id="SM00220">
    <property type="entry name" value="S_TKc"/>
    <property type="match status" value="1"/>
</dbReference>
<dbReference type="InterPro" id="IPR011009">
    <property type="entry name" value="Kinase-like_dom_sf"/>
</dbReference>
<evidence type="ECO:0000313" key="3">
    <source>
        <dbReference type="Proteomes" id="UP000799750"/>
    </source>
</evidence>
<dbReference type="Gene3D" id="1.10.510.10">
    <property type="entry name" value="Transferase(Phosphotransferase) domain 1"/>
    <property type="match status" value="1"/>
</dbReference>
<dbReference type="AlphaFoldDB" id="A0A6A6RDU3"/>
<dbReference type="SUPFAM" id="SSF56112">
    <property type="entry name" value="Protein kinase-like (PK-like)"/>
    <property type="match status" value="1"/>
</dbReference>
<keyword evidence="3" id="KW-1185">Reference proteome</keyword>
<dbReference type="Proteomes" id="UP000799750">
    <property type="component" value="Unassembled WGS sequence"/>
</dbReference>
<dbReference type="InterPro" id="IPR000719">
    <property type="entry name" value="Prot_kinase_dom"/>
</dbReference>
<accession>A0A6A6RDU3</accession>
<dbReference type="PROSITE" id="PS50011">
    <property type="entry name" value="PROTEIN_KINASE_DOM"/>
    <property type="match status" value="1"/>
</dbReference>
<name>A0A6A6RDU3_9PEZI</name>
<proteinExistence type="predicted"/>